<dbReference type="Proteomes" id="UP000321960">
    <property type="component" value="Unassembled WGS sequence"/>
</dbReference>
<dbReference type="EMBL" id="BSPK01000103">
    <property type="protein sequence ID" value="GLS66336.1"/>
    <property type="molecule type" value="Genomic_DNA"/>
</dbReference>
<sequence>MVALSAGVRDLWLPVSRGSLVSIPDALRRTCGGPVALRHTVTCRDGRNADPREEAQVQDLVQDDYRDRGIQDGRACVADIEANGAAEILLAGRSDVAFSEILVKALARSVATLNLRGSSDAAERYAEGFLQGANDAVTALRAQNGSANEAQ</sequence>
<organism evidence="1 3">
    <name type="scientific">Methylobacterium oxalidis</name>
    <dbReference type="NCBI Taxonomy" id="944322"/>
    <lineage>
        <taxon>Bacteria</taxon>
        <taxon>Pseudomonadati</taxon>
        <taxon>Pseudomonadota</taxon>
        <taxon>Alphaproteobacteria</taxon>
        <taxon>Hyphomicrobiales</taxon>
        <taxon>Methylobacteriaceae</taxon>
        <taxon>Methylobacterium</taxon>
    </lineage>
</organism>
<protein>
    <submittedName>
        <fullName evidence="1">Uncharacterized protein</fullName>
    </submittedName>
</protein>
<dbReference type="Proteomes" id="UP001156856">
    <property type="component" value="Unassembled WGS sequence"/>
</dbReference>
<keyword evidence="4" id="KW-1185">Reference proteome</keyword>
<name>A0A512JD76_9HYPH</name>
<reference evidence="2" key="4">
    <citation type="submission" date="2023-01" db="EMBL/GenBank/DDBJ databases">
        <title>Draft genome sequence of Methylobacterium oxalidis strain NBRC 107715.</title>
        <authorList>
            <person name="Sun Q."/>
            <person name="Mori K."/>
        </authorList>
    </citation>
    <scope>NUCLEOTIDE SEQUENCE</scope>
    <source>
        <strain evidence="2">NBRC 107715</strain>
    </source>
</reference>
<reference evidence="1 3" key="3">
    <citation type="submission" date="2019-07" db="EMBL/GenBank/DDBJ databases">
        <title>Whole genome shotgun sequence of Methylobacterium oxalidis NBRC 107715.</title>
        <authorList>
            <person name="Hosoyama A."/>
            <person name="Uohara A."/>
            <person name="Ohji S."/>
            <person name="Ichikawa N."/>
        </authorList>
    </citation>
    <scope>NUCLEOTIDE SEQUENCE [LARGE SCALE GENOMIC DNA]</scope>
    <source>
        <strain evidence="1 3">NBRC 107715</strain>
    </source>
</reference>
<reference evidence="2" key="1">
    <citation type="journal article" date="2014" name="Int. J. Syst. Evol. Microbiol.">
        <title>Complete genome of a new Firmicutes species belonging to the dominant human colonic microbiota ('Ruminococcus bicirculans') reveals two chromosomes and a selective capacity to utilize plant glucans.</title>
        <authorList>
            <consortium name="NISC Comparative Sequencing Program"/>
            <person name="Wegmann U."/>
            <person name="Louis P."/>
            <person name="Goesmann A."/>
            <person name="Henrissat B."/>
            <person name="Duncan S.H."/>
            <person name="Flint H.J."/>
        </authorList>
    </citation>
    <scope>NUCLEOTIDE SEQUENCE</scope>
    <source>
        <strain evidence="2">NBRC 107715</strain>
    </source>
</reference>
<evidence type="ECO:0000313" key="3">
    <source>
        <dbReference type="Proteomes" id="UP000321960"/>
    </source>
</evidence>
<dbReference type="EMBL" id="BJZU01000199">
    <property type="protein sequence ID" value="GEP07885.1"/>
    <property type="molecule type" value="Genomic_DNA"/>
</dbReference>
<proteinExistence type="predicted"/>
<reference evidence="4" key="2">
    <citation type="journal article" date="2019" name="Int. J. Syst. Evol. Microbiol.">
        <title>The Global Catalogue of Microorganisms (GCM) 10K type strain sequencing project: providing services to taxonomists for standard genome sequencing and annotation.</title>
        <authorList>
            <consortium name="The Broad Institute Genomics Platform"/>
            <consortium name="The Broad Institute Genome Sequencing Center for Infectious Disease"/>
            <person name="Wu L."/>
            <person name="Ma J."/>
        </authorList>
    </citation>
    <scope>NUCLEOTIDE SEQUENCE [LARGE SCALE GENOMIC DNA]</scope>
    <source>
        <strain evidence="4">NBRC 107715</strain>
    </source>
</reference>
<dbReference type="AlphaFoldDB" id="A0A512JD76"/>
<evidence type="ECO:0000313" key="4">
    <source>
        <dbReference type="Proteomes" id="UP001156856"/>
    </source>
</evidence>
<evidence type="ECO:0000313" key="1">
    <source>
        <dbReference type="EMBL" id="GEP07885.1"/>
    </source>
</evidence>
<gene>
    <name evidence="2" type="ORF">GCM10007888_47180</name>
    <name evidence="1" type="ORF">MOX02_59230</name>
</gene>
<comment type="caution">
    <text evidence="1">The sequence shown here is derived from an EMBL/GenBank/DDBJ whole genome shotgun (WGS) entry which is preliminary data.</text>
</comment>
<accession>A0A512JD76</accession>
<evidence type="ECO:0000313" key="2">
    <source>
        <dbReference type="EMBL" id="GLS66336.1"/>
    </source>
</evidence>